<evidence type="ECO:0000256" key="1">
    <source>
        <dbReference type="ARBA" id="ARBA00001961"/>
    </source>
</evidence>
<evidence type="ECO:0000256" key="5">
    <source>
        <dbReference type="ARBA" id="ARBA00023002"/>
    </source>
</evidence>
<keyword evidence="4" id="KW-0223">Dioxygenase</keyword>
<keyword evidence="10" id="KW-1185">Reference proteome</keyword>
<dbReference type="Proteomes" id="UP001558713">
    <property type="component" value="Unassembled WGS sequence"/>
</dbReference>
<dbReference type="AlphaFoldDB" id="A0ABD1B533"/>
<sequence length="452" mass="51901">MSSDTQDMSTDSDETVGVGDSQPPENAAAATEIQDMTVDIDETVGDSQPPENAAAATEIQDMTVDGDETVGGGDSQPPEKNAAAPEIPEFRLNLTPDIEHLSDTYDDPQLEFSSLVLSSLEKYLPANLLTLNRDEKVKLLSKILRKYISRDELSRKKRLRNYRAKIISNYEPRWRGLYDIHPTFYFLRDFREAIREHTEEGYRRIMSEPFPGVFVFQMFRPDVLERLIQEVDHFKDWAKESKFQIMPPNNINSHGIVLADIGMDTMLQQLVEGFIFPICRVLFNDVCIGKFNSHHGFVVEYGMDAGFDIHMDDSEVTVNVCLGEQFEGGETYFRGVRCVKHVNTETLPEEMFECPHIAGQVMLHRGRHRNGSRATTMGYRANMILWCRSSFYREQQNYDKGYFDWCGQCVKEDKDNESTFVKCYTRILDAKRKEMISLESSKPKVDETQHNT</sequence>
<dbReference type="PANTHER" id="PTHR24014">
    <property type="entry name" value="2-OXOGLUTARATE AND IRON-DEPENDENT OXYGENASE DOMAIN-CONTAINING PROTEIN 2"/>
    <property type="match status" value="1"/>
</dbReference>
<dbReference type="Pfam" id="PF25238">
    <property type="entry name" value="OGFOD2-like"/>
    <property type="match status" value="1"/>
</dbReference>
<dbReference type="PROSITE" id="PS51471">
    <property type="entry name" value="FE2OG_OXY"/>
    <property type="match status" value="1"/>
</dbReference>
<proteinExistence type="predicted"/>
<keyword evidence="5" id="KW-0560">Oxidoreductase</keyword>
<reference evidence="9 10" key="1">
    <citation type="submission" date="2024-04" db="EMBL/GenBank/DDBJ databases">
        <title>Genome assembly C_amara_ONT_v2.</title>
        <authorList>
            <person name="Yant L."/>
            <person name="Moore C."/>
            <person name="Slenker M."/>
        </authorList>
    </citation>
    <scope>NUCLEOTIDE SEQUENCE [LARGE SCALE GENOMIC DNA]</scope>
    <source>
        <tissue evidence="9">Leaf</tissue>
    </source>
</reference>
<dbReference type="GO" id="GO:0046872">
    <property type="term" value="F:metal ion binding"/>
    <property type="evidence" value="ECO:0007669"/>
    <property type="project" value="UniProtKB-KW"/>
</dbReference>
<protein>
    <submittedName>
        <fullName evidence="9">2-oxoglutarate and iron-dependent oxygenase domain-containing protein CP2</fullName>
    </submittedName>
</protein>
<keyword evidence="6" id="KW-0408">Iron</keyword>
<keyword evidence="2" id="KW-0479">Metal-binding</keyword>
<accession>A0ABD1B533</accession>
<name>A0ABD1B533_CARAN</name>
<evidence type="ECO:0000313" key="9">
    <source>
        <dbReference type="EMBL" id="KAL1214078.1"/>
    </source>
</evidence>
<evidence type="ECO:0000256" key="6">
    <source>
        <dbReference type="ARBA" id="ARBA00023004"/>
    </source>
</evidence>
<evidence type="ECO:0000256" key="3">
    <source>
        <dbReference type="ARBA" id="ARBA00022896"/>
    </source>
</evidence>
<evidence type="ECO:0000256" key="7">
    <source>
        <dbReference type="SAM" id="MobiDB-lite"/>
    </source>
</evidence>
<dbReference type="InterPro" id="IPR005123">
    <property type="entry name" value="Oxoglu/Fe-dep_dioxygenase_dom"/>
</dbReference>
<evidence type="ECO:0000313" key="10">
    <source>
        <dbReference type="Proteomes" id="UP001558713"/>
    </source>
</evidence>
<evidence type="ECO:0000256" key="2">
    <source>
        <dbReference type="ARBA" id="ARBA00022723"/>
    </source>
</evidence>
<dbReference type="PANTHER" id="PTHR24014:SF4">
    <property type="entry name" value="2-OXOGLUTARATE AND IRON-DEPENDENT OXYGENASE DOMAIN-CONTAINING PROTEIN 2"/>
    <property type="match status" value="1"/>
</dbReference>
<feature type="domain" description="Fe2OG dioxygenase" evidence="8">
    <location>
        <begin position="290"/>
        <end position="389"/>
    </location>
</feature>
<evidence type="ECO:0000256" key="4">
    <source>
        <dbReference type="ARBA" id="ARBA00022964"/>
    </source>
</evidence>
<evidence type="ECO:0000259" key="8">
    <source>
        <dbReference type="PROSITE" id="PS51471"/>
    </source>
</evidence>
<dbReference type="GO" id="GO:0031418">
    <property type="term" value="F:L-ascorbic acid binding"/>
    <property type="evidence" value="ECO:0007669"/>
    <property type="project" value="UniProtKB-KW"/>
</dbReference>
<dbReference type="SMART" id="SM00702">
    <property type="entry name" value="P4Hc"/>
    <property type="match status" value="1"/>
</dbReference>
<keyword evidence="3" id="KW-0847">Vitamin C</keyword>
<feature type="region of interest" description="Disordered" evidence="7">
    <location>
        <begin position="1"/>
        <end position="87"/>
    </location>
</feature>
<dbReference type="InterPro" id="IPR006620">
    <property type="entry name" value="Pro_4_hyd_alph"/>
</dbReference>
<organism evidence="9 10">
    <name type="scientific">Cardamine amara subsp. amara</name>
    <dbReference type="NCBI Taxonomy" id="228776"/>
    <lineage>
        <taxon>Eukaryota</taxon>
        <taxon>Viridiplantae</taxon>
        <taxon>Streptophyta</taxon>
        <taxon>Embryophyta</taxon>
        <taxon>Tracheophyta</taxon>
        <taxon>Spermatophyta</taxon>
        <taxon>Magnoliopsida</taxon>
        <taxon>eudicotyledons</taxon>
        <taxon>Gunneridae</taxon>
        <taxon>Pentapetalae</taxon>
        <taxon>rosids</taxon>
        <taxon>malvids</taxon>
        <taxon>Brassicales</taxon>
        <taxon>Brassicaceae</taxon>
        <taxon>Cardamineae</taxon>
        <taxon>Cardamine</taxon>
    </lineage>
</organism>
<comment type="caution">
    <text evidence="9">The sequence shown here is derived from an EMBL/GenBank/DDBJ whole genome shotgun (WGS) entry which is preliminary data.</text>
</comment>
<dbReference type="EMBL" id="JBANAX010000324">
    <property type="protein sequence ID" value="KAL1214078.1"/>
    <property type="molecule type" value="Genomic_DNA"/>
</dbReference>
<comment type="cofactor">
    <cofactor evidence="1">
        <name>L-ascorbate</name>
        <dbReference type="ChEBI" id="CHEBI:38290"/>
    </cofactor>
</comment>
<dbReference type="GO" id="GO:0051213">
    <property type="term" value="F:dioxygenase activity"/>
    <property type="evidence" value="ECO:0007669"/>
    <property type="project" value="UniProtKB-KW"/>
</dbReference>
<gene>
    <name evidence="9" type="ORF">V5N11_017244</name>
</gene>